<evidence type="ECO:0000313" key="2">
    <source>
        <dbReference type="Proteomes" id="UP000076603"/>
    </source>
</evidence>
<sequence length="113" mass="12780">MKEEIKEENLSLQKAYDKEISIATDIVLSTIEKSNMLENDEVIKQLGKDTVAEQIVTECKIDTDKLADEAEKIINNTPDISDQDLAIKLLSSVANNEKNKIMSKIARKMLNER</sequence>
<reference evidence="1 2" key="1">
    <citation type="submission" date="2016-04" db="EMBL/GenBank/DDBJ databases">
        <title>Genome sequence of Clostridium magnum DSM 2767.</title>
        <authorList>
            <person name="Poehlein A."/>
            <person name="Uhlig R."/>
            <person name="Fischer R."/>
            <person name="Bahl H."/>
            <person name="Daniel R."/>
        </authorList>
    </citation>
    <scope>NUCLEOTIDE SEQUENCE [LARGE SCALE GENOMIC DNA]</scope>
    <source>
        <strain evidence="1 2">DSM 2767</strain>
    </source>
</reference>
<keyword evidence="2" id="KW-1185">Reference proteome</keyword>
<dbReference type="RefSeq" id="WP_066630346.1">
    <property type="nucleotide sequence ID" value="NZ_FQXL01000030.1"/>
</dbReference>
<organism evidence="1 2">
    <name type="scientific">Clostridium magnum DSM 2767</name>
    <dbReference type="NCBI Taxonomy" id="1121326"/>
    <lineage>
        <taxon>Bacteria</taxon>
        <taxon>Bacillati</taxon>
        <taxon>Bacillota</taxon>
        <taxon>Clostridia</taxon>
        <taxon>Eubacteriales</taxon>
        <taxon>Clostridiaceae</taxon>
        <taxon>Clostridium</taxon>
    </lineage>
</organism>
<dbReference type="EMBL" id="LWAE01000013">
    <property type="protein sequence ID" value="KZL88858.1"/>
    <property type="molecule type" value="Genomic_DNA"/>
</dbReference>
<dbReference type="PATRIC" id="fig|1121326.3.peg.5821"/>
<accession>A0A161WQE9</accession>
<dbReference type="Proteomes" id="UP000076603">
    <property type="component" value="Unassembled WGS sequence"/>
</dbReference>
<proteinExistence type="predicted"/>
<evidence type="ECO:0000313" key="1">
    <source>
        <dbReference type="EMBL" id="KZL88858.1"/>
    </source>
</evidence>
<protein>
    <submittedName>
        <fullName evidence="1">Uncharacterized protein</fullName>
    </submittedName>
</protein>
<dbReference type="AlphaFoldDB" id="A0A161WQE9"/>
<comment type="caution">
    <text evidence="1">The sequence shown here is derived from an EMBL/GenBank/DDBJ whole genome shotgun (WGS) entry which is preliminary data.</text>
</comment>
<gene>
    <name evidence="1" type="ORF">CLMAG_57620</name>
</gene>
<name>A0A161WQE9_9CLOT</name>